<dbReference type="CDD" id="cd11041">
    <property type="entry name" value="CYP503A1-like"/>
    <property type="match status" value="1"/>
</dbReference>
<dbReference type="GO" id="GO:0016705">
    <property type="term" value="F:oxidoreductase activity, acting on paired donors, with incorporation or reduction of molecular oxygen"/>
    <property type="evidence" value="ECO:0007669"/>
    <property type="project" value="InterPro"/>
</dbReference>
<evidence type="ECO:0000256" key="3">
    <source>
        <dbReference type="ARBA" id="ARBA00022723"/>
    </source>
</evidence>
<keyword evidence="6" id="KW-0349">Heme</keyword>
<dbReference type="GeneID" id="24101235"/>
<proteinExistence type="inferred from homology"/>
<keyword evidence="3 6" id="KW-0479">Metal-binding</keyword>
<keyword evidence="5 6" id="KW-0408">Iron</keyword>
<dbReference type="RefSeq" id="XP_012185618.1">
    <property type="nucleotide sequence ID" value="XM_012330228.1"/>
</dbReference>
<dbReference type="InterPro" id="IPR001128">
    <property type="entry name" value="Cyt_P450"/>
</dbReference>
<evidence type="ECO:0000256" key="6">
    <source>
        <dbReference type="PIRSR" id="PIRSR602401-1"/>
    </source>
</evidence>
<dbReference type="InterPro" id="IPR036396">
    <property type="entry name" value="Cyt_P450_sf"/>
</dbReference>
<evidence type="ECO:0000256" key="1">
    <source>
        <dbReference type="ARBA" id="ARBA00001971"/>
    </source>
</evidence>
<accession>J4GX28</accession>
<dbReference type="InParanoid" id="J4GX28"/>
<dbReference type="Proteomes" id="UP000006352">
    <property type="component" value="Unassembled WGS sequence"/>
</dbReference>
<dbReference type="SUPFAM" id="SSF48264">
    <property type="entry name" value="Cytochrome P450"/>
    <property type="match status" value="1"/>
</dbReference>
<organism evidence="7 8">
    <name type="scientific">Fibroporia radiculosa</name>
    <dbReference type="NCBI Taxonomy" id="599839"/>
    <lineage>
        <taxon>Eukaryota</taxon>
        <taxon>Fungi</taxon>
        <taxon>Dikarya</taxon>
        <taxon>Basidiomycota</taxon>
        <taxon>Agaricomycotina</taxon>
        <taxon>Agaricomycetes</taxon>
        <taxon>Polyporales</taxon>
        <taxon>Fibroporiaceae</taxon>
        <taxon>Fibroporia</taxon>
    </lineage>
</organism>
<gene>
    <name evidence="7" type="ORF">FIBRA_08589</name>
</gene>
<dbReference type="Pfam" id="PF00067">
    <property type="entry name" value="p450"/>
    <property type="match status" value="1"/>
</dbReference>
<dbReference type="PANTHER" id="PTHR46206:SF7">
    <property type="entry name" value="P450, PUTATIVE (EUROFUNG)-RELATED"/>
    <property type="match status" value="1"/>
</dbReference>
<dbReference type="GO" id="GO:0004497">
    <property type="term" value="F:monooxygenase activity"/>
    <property type="evidence" value="ECO:0007669"/>
    <property type="project" value="InterPro"/>
</dbReference>
<keyword evidence="4" id="KW-0560">Oxidoreductase</keyword>
<comment type="cofactor">
    <cofactor evidence="1 6">
        <name>heme</name>
        <dbReference type="ChEBI" id="CHEBI:30413"/>
    </cofactor>
</comment>
<reference evidence="7 8" key="1">
    <citation type="journal article" date="2012" name="Appl. Environ. Microbiol.">
        <title>Short-read sequencing for genomic analysis of the brown rot fungus Fibroporia radiculosa.</title>
        <authorList>
            <person name="Tang J.D."/>
            <person name="Perkins A.D."/>
            <person name="Sonstegard T.S."/>
            <person name="Schroeder S.G."/>
            <person name="Burgess S.C."/>
            <person name="Diehl S.V."/>
        </authorList>
    </citation>
    <scope>NUCLEOTIDE SEQUENCE [LARGE SCALE GENOMIC DNA]</scope>
    <source>
        <strain evidence="7 8">TFFH 294</strain>
    </source>
</reference>
<dbReference type="OrthoDB" id="1844152at2759"/>
<evidence type="ECO:0000256" key="4">
    <source>
        <dbReference type="ARBA" id="ARBA00023002"/>
    </source>
</evidence>
<evidence type="ECO:0000256" key="2">
    <source>
        <dbReference type="ARBA" id="ARBA00010617"/>
    </source>
</evidence>
<dbReference type="STRING" id="599839.J4GX28"/>
<comment type="similarity">
    <text evidence="2">Belongs to the cytochrome P450 family.</text>
</comment>
<dbReference type="PRINTS" id="PR00385">
    <property type="entry name" value="P450"/>
</dbReference>
<dbReference type="HOGENOM" id="CLU_022195_1_2_1"/>
<feature type="binding site" description="axial binding residue" evidence="6">
    <location>
        <position position="144"/>
    </location>
    <ligand>
        <name>heme</name>
        <dbReference type="ChEBI" id="CHEBI:30413"/>
    </ligand>
    <ligandPart>
        <name>Fe</name>
        <dbReference type="ChEBI" id="CHEBI:18248"/>
    </ligandPart>
</feature>
<evidence type="ECO:0000313" key="8">
    <source>
        <dbReference type="Proteomes" id="UP000006352"/>
    </source>
</evidence>
<dbReference type="GO" id="GO:0020037">
    <property type="term" value="F:heme binding"/>
    <property type="evidence" value="ECO:0007669"/>
    <property type="project" value="InterPro"/>
</dbReference>
<name>J4GX28_9APHY</name>
<dbReference type="PRINTS" id="PR00463">
    <property type="entry name" value="EP450I"/>
</dbReference>
<dbReference type="PANTHER" id="PTHR46206">
    <property type="entry name" value="CYTOCHROME P450"/>
    <property type="match status" value="1"/>
</dbReference>
<sequence>MNSISQTLTMVFYYLAAYPQYAAVLRDEIESTVKEHGWTKTGLDAMSKLDSFVREVMRVSGIFTGGLSRIAMKDYVFSNGTFIPAGTRVVAPTGAIYADDSVYPNAKEFFPWRFYDLRNQAGENVQVVSTSTNFLSFGHGRYACPGRFFASMEMKTILAHVVVNYDVKMEKEGVIPPSTRIGHSCVPNTKAKVLLRKRFPEASESNGLH</sequence>
<dbReference type="Gene3D" id="1.10.630.10">
    <property type="entry name" value="Cytochrome P450"/>
    <property type="match status" value="1"/>
</dbReference>
<dbReference type="AlphaFoldDB" id="J4GX28"/>
<keyword evidence="8" id="KW-1185">Reference proteome</keyword>
<dbReference type="GO" id="GO:0005506">
    <property type="term" value="F:iron ion binding"/>
    <property type="evidence" value="ECO:0007669"/>
    <property type="project" value="InterPro"/>
</dbReference>
<dbReference type="InterPro" id="IPR002401">
    <property type="entry name" value="Cyt_P450_E_grp-I"/>
</dbReference>
<evidence type="ECO:0000256" key="5">
    <source>
        <dbReference type="ARBA" id="ARBA00023004"/>
    </source>
</evidence>
<dbReference type="EMBL" id="HE797293">
    <property type="protein sequence ID" value="CCM06335.1"/>
    <property type="molecule type" value="Genomic_DNA"/>
</dbReference>
<protein>
    <recommendedName>
        <fullName evidence="9">Cytochrome P450</fullName>
    </recommendedName>
</protein>
<evidence type="ECO:0008006" key="9">
    <source>
        <dbReference type="Google" id="ProtNLM"/>
    </source>
</evidence>
<evidence type="ECO:0000313" key="7">
    <source>
        <dbReference type="EMBL" id="CCM06335.1"/>
    </source>
</evidence>